<dbReference type="AlphaFoldDB" id="A0A9Q9F3Y2"/>
<name>A0A9Q9F3Y2_9RICK</name>
<sequence length="52" mass="5879">MEVVKHLINISTNLVGKLLRIDLENNRLVTYDFIANKSCIACGDLEKYIGVK</sequence>
<evidence type="ECO:0000313" key="2">
    <source>
        <dbReference type="Proteomes" id="UP001059822"/>
    </source>
</evidence>
<protein>
    <submittedName>
        <fullName evidence="1">Uncharacterized protein</fullName>
    </submittedName>
</protein>
<dbReference type="RefSeq" id="WP_218213881.1">
    <property type="nucleotide sequence ID" value="NZ_CP060793.1"/>
</dbReference>
<reference evidence="1" key="1">
    <citation type="journal article" date="2022" name="Microorganisms">
        <title>Assembly and Comparison of Ca. Neoehrlichia mikurensis Genomes.</title>
        <authorList>
            <person name="Azagi T."/>
            <person name="Dirks R.P."/>
            <person name="Yebra-Pimentel E.S."/>
            <person name="Schaap P.J."/>
            <person name="Koehorst J.J."/>
            <person name="Esser H.J."/>
            <person name="Sprong H."/>
        </authorList>
    </citation>
    <scope>NUCLEOTIDE SEQUENCE</scope>
    <source>
        <strain evidence="1">18-2837</strain>
    </source>
</reference>
<dbReference type="Proteomes" id="UP001059822">
    <property type="component" value="Chromosome"/>
</dbReference>
<proteinExistence type="predicted"/>
<organism evidence="1 2">
    <name type="scientific">Neoehrlichia mikurensis</name>
    <dbReference type="NCBI Taxonomy" id="89586"/>
    <lineage>
        <taxon>Bacteria</taxon>
        <taxon>Pseudomonadati</taxon>
        <taxon>Pseudomonadota</taxon>
        <taxon>Alphaproteobacteria</taxon>
        <taxon>Rickettsiales</taxon>
        <taxon>Anaplasmataceae</taxon>
        <taxon>Candidatus Neoehrlichia</taxon>
    </lineage>
</organism>
<evidence type="ECO:0000313" key="1">
    <source>
        <dbReference type="EMBL" id="UTO55759.1"/>
    </source>
</evidence>
<dbReference type="EMBL" id="CP089286">
    <property type="protein sequence ID" value="UTO55759.1"/>
    <property type="molecule type" value="Genomic_DNA"/>
</dbReference>
<accession>A0A9Q9F3Y2</accession>
<gene>
    <name evidence="1" type="ORF">LUA82_01625</name>
</gene>